<gene>
    <name evidence="2" type="ORF">EDM52_16220</name>
</gene>
<dbReference type="InterPro" id="IPR003741">
    <property type="entry name" value="LUD_dom"/>
</dbReference>
<dbReference type="Gene3D" id="3.40.50.10420">
    <property type="entry name" value="NagB/RpiA/CoA transferase-like"/>
    <property type="match status" value="1"/>
</dbReference>
<evidence type="ECO:0000259" key="1">
    <source>
        <dbReference type="Pfam" id="PF02589"/>
    </source>
</evidence>
<name>A0A3M8C6A3_9BACL</name>
<comment type="caution">
    <text evidence="2">The sequence shown here is derived from an EMBL/GenBank/DDBJ whole genome shotgun (WGS) entry which is preliminary data.</text>
</comment>
<dbReference type="SUPFAM" id="SSF100950">
    <property type="entry name" value="NagB/RpiA/CoA transferase-like"/>
    <property type="match status" value="1"/>
</dbReference>
<organism evidence="2 3">
    <name type="scientific">Brevibacillus invocatus</name>
    <dbReference type="NCBI Taxonomy" id="173959"/>
    <lineage>
        <taxon>Bacteria</taxon>
        <taxon>Bacillati</taxon>
        <taxon>Bacillota</taxon>
        <taxon>Bacilli</taxon>
        <taxon>Bacillales</taxon>
        <taxon>Paenibacillaceae</taxon>
        <taxon>Brevibacillus</taxon>
    </lineage>
</organism>
<evidence type="ECO:0000313" key="3">
    <source>
        <dbReference type="Proteomes" id="UP000282028"/>
    </source>
</evidence>
<proteinExistence type="predicted"/>
<dbReference type="AlphaFoldDB" id="A0A3M8C6A3"/>
<reference evidence="2 3" key="1">
    <citation type="submission" date="2018-10" db="EMBL/GenBank/DDBJ databases">
        <title>Phylogenomics of Brevibacillus.</title>
        <authorList>
            <person name="Dunlap C."/>
        </authorList>
    </citation>
    <scope>NUCLEOTIDE SEQUENCE [LARGE SCALE GENOMIC DNA]</scope>
    <source>
        <strain evidence="2 3">JCM 12215</strain>
    </source>
</reference>
<dbReference type="OrthoDB" id="9794157at2"/>
<dbReference type="PANTHER" id="PTHR43682:SF1">
    <property type="entry name" value="LACTATE UTILIZATION PROTEIN C"/>
    <property type="match status" value="1"/>
</dbReference>
<protein>
    <submittedName>
        <fullName evidence="2">Lactate utilization protein C</fullName>
    </submittedName>
</protein>
<dbReference type="Proteomes" id="UP000282028">
    <property type="component" value="Unassembled WGS sequence"/>
</dbReference>
<dbReference type="RefSeq" id="WP_122910016.1">
    <property type="nucleotide sequence ID" value="NZ_CBCSBE010000009.1"/>
</dbReference>
<dbReference type="Pfam" id="PF02589">
    <property type="entry name" value="LUD_dom"/>
    <property type="match status" value="1"/>
</dbReference>
<accession>A0A3M8C6A3</accession>
<dbReference type="PANTHER" id="PTHR43682">
    <property type="entry name" value="LACTATE UTILIZATION PROTEIN C"/>
    <property type="match status" value="1"/>
</dbReference>
<evidence type="ECO:0000313" key="2">
    <source>
        <dbReference type="EMBL" id="RNB71220.1"/>
    </source>
</evidence>
<sequence length="241" mass="26853">MNEADREVLLRLEKESRSKQERFMQQIADRLGRQRVTEKPEHPFKGAPPEWHRYALDQEEQIALFSDNWKKAGGHVFRFPHLEAAKQFIAEKAEELRAHAIIRQNQPELNALDWERAMPDVEMVVWQTEQAADVLRYAAGADIGITMADYGVAYTGSLVCTSSGDQGRSVSLLPAVVMAILPAERMSTRLGEVLAHFDGRPRAEFPAGIHFISGPSRSADIENDLTIGVHGPGVVFALIVG</sequence>
<keyword evidence="3" id="KW-1185">Reference proteome</keyword>
<dbReference type="EMBL" id="RHHR01000029">
    <property type="protein sequence ID" value="RNB71220.1"/>
    <property type="molecule type" value="Genomic_DNA"/>
</dbReference>
<dbReference type="InterPro" id="IPR024185">
    <property type="entry name" value="FTHF_cligase-like_sf"/>
</dbReference>
<dbReference type="InterPro" id="IPR037171">
    <property type="entry name" value="NagB/RpiA_transferase-like"/>
</dbReference>
<feature type="domain" description="LUD" evidence="1">
    <location>
        <begin position="63"/>
        <end position="240"/>
    </location>
</feature>